<evidence type="ECO:0000256" key="6">
    <source>
        <dbReference type="ARBA" id="ARBA00022806"/>
    </source>
</evidence>
<dbReference type="InterPro" id="IPR027417">
    <property type="entry name" value="P-loop_NTPase"/>
</dbReference>
<feature type="compositionally biased region" description="Polar residues" evidence="11">
    <location>
        <begin position="1256"/>
        <end position="1270"/>
    </location>
</feature>
<dbReference type="SMART" id="SM00487">
    <property type="entry name" value="DEXDc"/>
    <property type="match status" value="1"/>
</dbReference>
<evidence type="ECO:0000256" key="11">
    <source>
        <dbReference type="SAM" id="MobiDB-lite"/>
    </source>
</evidence>
<dbReference type="FunFam" id="3.40.50.10810:FF:000094">
    <property type="entry name" value="DNA excision repair protein ERCC-6"/>
    <property type="match status" value="1"/>
</dbReference>
<reference evidence="13" key="2">
    <citation type="submission" date="2025-08" db="UniProtKB">
        <authorList>
            <consortium name="Ensembl"/>
        </authorList>
    </citation>
    <scope>IDENTIFICATION</scope>
</reference>
<feature type="region of interest" description="Disordered" evidence="11">
    <location>
        <begin position="1"/>
        <end position="62"/>
    </location>
</feature>
<keyword evidence="7" id="KW-0067">ATP-binding</keyword>
<dbReference type="PANTHER" id="PTHR45629:SF7">
    <property type="entry name" value="DNA EXCISION REPAIR PROTEIN ERCC-6-RELATED"/>
    <property type="match status" value="1"/>
</dbReference>
<feature type="compositionally biased region" description="Basic and acidic residues" evidence="11">
    <location>
        <begin position="29"/>
        <end position="38"/>
    </location>
</feature>
<comment type="subcellular location">
    <subcellularLocation>
        <location evidence="1">Nucleus</location>
    </subcellularLocation>
</comment>
<dbReference type="Gene3D" id="3.40.50.300">
    <property type="entry name" value="P-loop containing nucleotide triphosphate hydrolases"/>
    <property type="match status" value="2"/>
</dbReference>
<accession>A0A8C2S660</accession>
<dbReference type="GO" id="GO:0005634">
    <property type="term" value="C:nucleus"/>
    <property type="evidence" value="ECO:0007669"/>
    <property type="project" value="TreeGrafter"/>
</dbReference>
<keyword evidence="9" id="KW-0234">DNA repair</keyword>
<feature type="compositionally biased region" description="Basic and acidic residues" evidence="11">
    <location>
        <begin position="1155"/>
        <end position="1169"/>
    </location>
</feature>
<dbReference type="GO" id="GO:0004386">
    <property type="term" value="F:helicase activity"/>
    <property type="evidence" value="ECO:0007669"/>
    <property type="project" value="UniProtKB-KW"/>
</dbReference>
<feature type="compositionally biased region" description="Basic and acidic residues" evidence="11">
    <location>
        <begin position="1029"/>
        <end position="1042"/>
    </location>
</feature>
<organism evidence="13">
    <name type="scientific">Capra hircus</name>
    <name type="common">Goat</name>
    <dbReference type="NCBI Taxonomy" id="9925"/>
    <lineage>
        <taxon>Eukaryota</taxon>
        <taxon>Metazoa</taxon>
        <taxon>Chordata</taxon>
        <taxon>Craniata</taxon>
        <taxon>Vertebrata</taxon>
        <taxon>Euteleostomi</taxon>
        <taxon>Mammalia</taxon>
        <taxon>Eutheria</taxon>
        <taxon>Laurasiatheria</taxon>
        <taxon>Artiodactyla</taxon>
        <taxon>Ruminantia</taxon>
        <taxon>Pecora</taxon>
        <taxon>Bovidae</taxon>
        <taxon>Caprinae</taxon>
        <taxon>Capra</taxon>
    </lineage>
</organism>
<dbReference type="PANTHER" id="PTHR45629">
    <property type="entry name" value="SNF2/RAD54 FAMILY MEMBER"/>
    <property type="match status" value="1"/>
</dbReference>
<evidence type="ECO:0000256" key="8">
    <source>
        <dbReference type="ARBA" id="ARBA00023125"/>
    </source>
</evidence>
<name>A0A8C2S660_CAPHI</name>
<evidence type="ECO:0000256" key="7">
    <source>
        <dbReference type="ARBA" id="ARBA00022840"/>
    </source>
</evidence>
<dbReference type="Ensembl" id="ENSCHIT00010054499.1">
    <property type="protein sequence ID" value="ENSCHIP00010038981.1"/>
    <property type="gene ID" value="ENSCHIG00010028797.1"/>
</dbReference>
<dbReference type="InterPro" id="IPR049730">
    <property type="entry name" value="SNF2/RAD54-like_C"/>
</dbReference>
<proteinExistence type="inferred from homology"/>
<dbReference type="GO" id="GO:0006283">
    <property type="term" value="P:transcription-coupled nucleotide-excision repair"/>
    <property type="evidence" value="ECO:0007669"/>
    <property type="project" value="TreeGrafter"/>
</dbReference>
<keyword evidence="3" id="KW-0547">Nucleotide-binding</keyword>
<keyword evidence="5" id="KW-0378">Hydrolase</keyword>
<evidence type="ECO:0000256" key="4">
    <source>
        <dbReference type="ARBA" id="ARBA00022763"/>
    </source>
</evidence>
<dbReference type="InterPro" id="IPR059240">
    <property type="entry name" value="cc_ERCC-6_N"/>
</dbReference>
<dbReference type="Gene3D" id="3.40.50.10810">
    <property type="entry name" value="Tandem AAA-ATPase domain"/>
    <property type="match status" value="1"/>
</dbReference>
<feature type="compositionally biased region" description="Basic and acidic residues" evidence="11">
    <location>
        <begin position="1271"/>
        <end position="1287"/>
    </location>
</feature>
<dbReference type="InterPro" id="IPR014001">
    <property type="entry name" value="Helicase_ATP-bd"/>
</dbReference>
<feature type="compositionally biased region" description="Acidic residues" evidence="11">
    <location>
        <begin position="344"/>
        <end position="361"/>
    </location>
</feature>
<dbReference type="GO" id="GO:0005524">
    <property type="term" value="F:ATP binding"/>
    <property type="evidence" value="ECO:0007669"/>
    <property type="project" value="InterPro"/>
</dbReference>
<dbReference type="SUPFAM" id="SSF52540">
    <property type="entry name" value="P-loop containing nucleoside triphosphate hydrolases"/>
    <property type="match status" value="2"/>
</dbReference>
<dbReference type="InterPro" id="IPR000330">
    <property type="entry name" value="SNF2_N"/>
</dbReference>
<evidence type="ECO:0000256" key="1">
    <source>
        <dbReference type="ARBA" id="ARBA00004123"/>
    </source>
</evidence>
<dbReference type="Pfam" id="PF00176">
    <property type="entry name" value="SNF2-rel_dom"/>
    <property type="match status" value="1"/>
</dbReference>
<dbReference type="CDD" id="cd21397">
    <property type="entry name" value="cc_ERCC-6_N"/>
    <property type="match status" value="1"/>
</dbReference>
<dbReference type="Pfam" id="PF25875">
    <property type="entry name" value="WHD_Rad26_CSB"/>
    <property type="match status" value="1"/>
</dbReference>
<dbReference type="InterPro" id="IPR050496">
    <property type="entry name" value="SNF2_RAD54_helicase_repair"/>
</dbReference>
<keyword evidence="8" id="KW-0238">DNA-binding</keyword>
<evidence type="ECO:0000259" key="12">
    <source>
        <dbReference type="PROSITE" id="PS51192"/>
    </source>
</evidence>
<dbReference type="Gene3D" id="1.20.120.850">
    <property type="entry name" value="SWI2/SNF2 ATPases, N-terminal domain"/>
    <property type="match status" value="1"/>
</dbReference>
<comment type="similarity">
    <text evidence="2">Belongs to the SNF2/RAD54 helicase family.</text>
</comment>
<reference evidence="13" key="1">
    <citation type="submission" date="2019-03" db="EMBL/GenBank/DDBJ databases">
        <title>Genome sequencing and reference-guided assembly of Black Bengal Goat (Capra hircus).</title>
        <authorList>
            <person name="Siddiki A.Z."/>
            <person name="Baten A."/>
            <person name="Billah M."/>
            <person name="Alam M.A.U."/>
            <person name="Shawrob K.S.M."/>
            <person name="Saha S."/>
            <person name="Chowdhury M."/>
            <person name="Rahman A.H."/>
            <person name="Stear M."/>
            <person name="Miah G."/>
            <person name="Das G.B."/>
            <person name="Hossain M.M."/>
            <person name="Kumkum M."/>
            <person name="Islam M.S."/>
            <person name="Mollah A.M."/>
            <person name="Ahsan A."/>
            <person name="Tusar F."/>
            <person name="Khan M.K.I."/>
        </authorList>
    </citation>
    <scope>NUCLEOTIDE SEQUENCE [LARGE SCALE GENOMIC DNA]</scope>
</reference>
<feature type="compositionally biased region" description="Basic residues" evidence="11">
    <location>
        <begin position="326"/>
        <end position="337"/>
    </location>
</feature>
<feature type="region of interest" description="Disordered" evidence="11">
    <location>
        <begin position="1237"/>
        <end position="1287"/>
    </location>
</feature>
<keyword evidence="6" id="KW-0347">Helicase</keyword>
<dbReference type="PROSITE" id="PS51192">
    <property type="entry name" value="HELICASE_ATP_BIND_1"/>
    <property type="match status" value="1"/>
</dbReference>
<evidence type="ECO:0000313" key="13">
    <source>
        <dbReference type="Ensembl" id="ENSCHIP00010038981.1"/>
    </source>
</evidence>
<sequence length="1416" mass="158910">MPNERIPHSSQTQEPDCSQSQDVSGSEEGTVKQEKDGDVDLGPSLPSCSSADGPSSSTEGCLLELPRRGPALPHIDRHQIQAVEPSAQALELQGLGVDVYDQDVLEQGVLQQVDSAIHEASRVAQLAEAEKEYRSVLDDLTSCTTSLRQIGRIIEQLGPQAATNKDVSRKLDSVKRQKYNKEQQLKKITAKQKRLQAVLGGAEVKVELGPGSLEEEDAEPSCLGSMLMPAQETAWEELVRTGQMTPFGTKIPQKQEKKPRKLMLNEASGFEKYLADQAKLSFERKKQACNKRAAKKALASATSELSSTLNENKPDERGKVVSKTDKRLKKHIKKLQKRAQGASEGEESEYLPTEEELEEAVGADLPGEGADWEQRLVLNRRKRQKKVTVREIDDDFFPSSGEEAEGTGGGRKVVRYDGDEDYYKQRLRRWNKLRLKDREKSPRLEDDSEESDAEFDEGFKMPGFLFKKLFKYVPQGSVLGHLCAMSPGVVGDFHIIAFLAGLSYSKIRTRGSNYRFEGLGPTIIVCPTTVMHQWVKEFHTVAVLHETGSFTHKKERLVRDIAHCHGILITSYSYIQLMQDDISRRHDWHYVILDEGHKIRNPNAAITLACKQFRTPHRIILSGSPMQNNLRELWSLFDFIFPGKLGTLPVFMEQFSVPITMGGYSNASPVQVKTAYKCACVLRDTINPYLLRRMKSDVKMSLSLPDKNEQVLFCRLTDEQHKVYQNFIDSKEVYRILNGEMQIFSGLVALRKICNHPDLFSGGPKSLKGAPDEELGEDEFGYWKRSGKMIVVESLLKIWHKQGQRVLLFSQSRQMLDILEVFLRAQKYSYLKMDGTTAIASRQPLIARYNEVTVDRAVKSPGAAVTDTQVSWRIGQKKQVTVYRLLTAGTIEEKIYHRQIFKQFLTNRVLKDPKQRRFFKSNDLYELFTLSSPDTSQSTETSAIFAGTGSDVQTPRRHLKRRLQQACGTDPNVPVGRQFPDGKTSANAAVSSEERPAAPGSEVRAGTSDQGIPLKDALQTPHSLTSSERLGEEADAVSRPRESLSLVIHENGDSSGSPRIGRTCGTSGEESTNEKESLSDKRESCQVQREPLWENEQTENNCYKHKSKMKHHVAEEAREKHLRSNQKPESSKHRRDAKFEGTRIPHLVKKRQYRRRDSENESEAKERSHDDYVLEKLFRKSVGVHSVMRHDAIVDGASPDCVLVEAEASRVAQDALRALRLSRQRCLGAASGVPTWTGHRGLAGAPAGKKSRFGQKRNSSFSVQRPSSTSPKEKCQDSTVKKDGKDHVLEHFSGKVEDAESSSGALTSSSLLAKMRARNHLILPERLESEIGRLPEAAAPLPGSTEHDELLVEMRNFIAFQAQVDGQASTQEILQEFESKLSASQSCVFRELLRNLCTFHRTSAGEGIWKLKPEYC</sequence>
<dbReference type="GO" id="GO:0016787">
    <property type="term" value="F:hydrolase activity"/>
    <property type="evidence" value="ECO:0007669"/>
    <property type="project" value="UniProtKB-KW"/>
</dbReference>
<evidence type="ECO:0000256" key="2">
    <source>
        <dbReference type="ARBA" id="ARBA00007025"/>
    </source>
</evidence>
<dbReference type="InterPro" id="IPR058951">
    <property type="entry name" value="WHD_Rad26_CSB-like"/>
</dbReference>
<keyword evidence="10" id="KW-0539">Nucleus</keyword>
<dbReference type="InterPro" id="IPR038718">
    <property type="entry name" value="SNF2-like_sf"/>
</dbReference>
<evidence type="ECO:0000256" key="3">
    <source>
        <dbReference type="ARBA" id="ARBA00022741"/>
    </source>
</evidence>
<feature type="domain" description="Helicase ATP-binding" evidence="12">
    <location>
        <begin position="495"/>
        <end position="643"/>
    </location>
</feature>
<dbReference type="CDD" id="cd22254">
    <property type="entry name" value="CSB_WHD"/>
    <property type="match status" value="1"/>
</dbReference>
<feature type="compositionally biased region" description="Basic and acidic residues" evidence="11">
    <location>
        <begin position="312"/>
        <end position="325"/>
    </location>
</feature>
<feature type="compositionally biased region" description="Polar residues" evidence="11">
    <location>
        <begin position="8"/>
        <end position="24"/>
    </location>
</feature>
<evidence type="ECO:0000256" key="5">
    <source>
        <dbReference type="ARBA" id="ARBA00022801"/>
    </source>
</evidence>
<feature type="compositionally biased region" description="Basic and acidic residues" evidence="11">
    <location>
        <begin position="1072"/>
        <end position="1084"/>
    </location>
</feature>
<dbReference type="CDD" id="cd18793">
    <property type="entry name" value="SF2_C_SNF"/>
    <property type="match status" value="1"/>
</dbReference>
<feature type="region of interest" description="Disordered" evidence="11">
    <location>
        <begin position="966"/>
        <end position="1169"/>
    </location>
</feature>
<dbReference type="GO" id="GO:0008094">
    <property type="term" value="F:ATP-dependent activity, acting on DNA"/>
    <property type="evidence" value="ECO:0007669"/>
    <property type="project" value="TreeGrafter"/>
</dbReference>
<feature type="compositionally biased region" description="Low complexity" evidence="11">
    <location>
        <begin position="44"/>
        <end position="57"/>
    </location>
</feature>
<protein>
    <recommendedName>
        <fullName evidence="12">Helicase ATP-binding domain-containing protein</fullName>
    </recommendedName>
</protein>
<feature type="region of interest" description="Disordered" evidence="11">
    <location>
        <begin position="301"/>
        <end position="365"/>
    </location>
</feature>
<evidence type="ECO:0000256" key="10">
    <source>
        <dbReference type="ARBA" id="ARBA00023242"/>
    </source>
</evidence>
<keyword evidence="4" id="KW-0227">DNA damage</keyword>
<evidence type="ECO:0000256" key="9">
    <source>
        <dbReference type="ARBA" id="ARBA00023204"/>
    </source>
</evidence>